<evidence type="ECO:0000259" key="1">
    <source>
        <dbReference type="Pfam" id="PF12706"/>
    </source>
</evidence>
<dbReference type="GO" id="GO:0005737">
    <property type="term" value="C:cytoplasm"/>
    <property type="evidence" value="ECO:0007669"/>
    <property type="project" value="TreeGrafter"/>
</dbReference>
<accession>A0A1G7NWT6</accession>
<dbReference type="InterPro" id="IPR036866">
    <property type="entry name" value="RibonucZ/Hydroxyglut_hydro"/>
</dbReference>
<dbReference type="EMBL" id="LT629690">
    <property type="protein sequence ID" value="SDF78443.1"/>
    <property type="molecule type" value="Genomic_DNA"/>
</dbReference>
<protein>
    <submittedName>
        <fullName evidence="2">L-ascorbate metabolism protein UlaG, beta-lactamase superfamily</fullName>
    </submittedName>
</protein>
<dbReference type="PANTHER" id="PTHR15032:SF4">
    <property type="entry name" value="N-ACYL-PHOSPHATIDYLETHANOLAMINE-HYDROLYZING PHOSPHOLIPASE D"/>
    <property type="match status" value="1"/>
</dbReference>
<dbReference type="InterPro" id="IPR001279">
    <property type="entry name" value="Metallo-B-lactamas"/>
</dbReference>
<dbReference type="Proteomes" id="UP000182427">
    <property type="component" value="Chromosome I"/>
</dbReference>
<evidence type="ECO:0000313" key="3">
    <source>
        <dbReference type="Proteomes" id="UP000182427"/>
    </source>
</evidence>
<gene>
    <name evidence="2" type="ORF">SAMN05444167_3303</name>
</gene>
<organism evidence="2 3">
    <name type="scientific">Terriglobus roseus</name>
    <dbReference type="NCBI Taxonomy" id="392734"/>
    <lineage>
        <taxon>Bacteria</taxon>
        <taxon>Pseudomonadati</taxon>
        <taxon>Acidobacteriota</taxon>
        <taxon>Terriglobia</taxon>
        <taxon>Terriglobales</taxon>
        <taxon>Acidobacteriaceae</taxon>
        <taxon>Terriglobus</taxon>
    </lineage>
</organism>
<dbReference type="SUPFAM" id="SSF56281">
    <property type="entry name" value="Metallo-hydrolase/oxidoreductase"/>
    <property type="match status" value="1"/>
</dbReference>
<feature type="domain" description="Metallo-beta-lactamase" evidence="1">
    <location>
        <begin position="84"/>
        <end position="283"/>
    </location>
</feature>
<sequence length="357" mass="40114">MALLKPAETKDGIYLNPVPTEVGATKHFPQMLRRLIMGKEERVPRKPLGPFRTDLATFARPPVSGLRVTWLGHSSLLLEIDGTTLLTDPVFSLRTSMVQWFGPKRFFAPPLSIAELPKLDAVLLTHDHYDHLDKNAVLQLQERTPLFVCSMGVGGLLRKWGIAAEKIHEMQWTDSFTVPSASPTPLTLTALPARHFSGRGLKRFETLWSSFVLKTEHHNLYHGADSGYWPGYRKIGEAYGPFDLAMLEVGAFDPLWDQIHLGPDNAMKAALDLRAKVLMPIHWGLFSLAFHDWFQPPERITKLATDAGLPLWMPEPGEPTDFAGEARNSLWWRRYCSTVPSPNEHADEAASKVAIRV</sequence>
<name>A0A1G7NWT6_9BACT</name>
<dbReference type="Gene3D" id="3.60.15.10">
    <property type="entry name" value="Ribonuclease Z/Hydroxyacylglutathione hydrolase-like"/>
    <property type="match status" value="1"/>
</dbReference>
<dbReference type="PANTHER" id="PTHR15032">
    <property type="entry name" value="N-ACYL-PHOSPHATIDYLETHANOLAMINE-HYDROLYZING PHOSPHOLIPASE D"/>
    <property type="match status" value="1"/>
</dbReference>
<proteinExistence type="predicted"/>
<keyword evidence="3" id="KW-1185">Reference proteome</keyword>
<dbReference type="Pfam" id="PF12706">
    <property type="entry name" value="Lactamase_B_2"/>
    <property type="match status" value="1"/>
</dbReference>
<evidence type="ECO:0000313" key="2">
    <source>
        <dbReference type="EMBL" id="SDF78443.1"/>
    </source>
</evidence>
<dbReference type="RefSeq" id="WP_083346120.1">
    <property type="nucleotide sequence ID" value="NZ_LT629690.1"/>
</dbReference>
<dbReference type="OrthoDB" id="9805728at2"/>
<reference evidence="2 3" key="1">
    <citation type="submission" date="2016-10" db="EMBL/GenBank/DDBJ databases">
        <authorList>
            <person name="de Groot N.N."/>
        </authorList>
    </citation>
    <scope>NUCLEOTIDE SEQUENCE [LARGE SCALE GENOMIC DNA]</scope>
    <source>
        <strain evidence="2 3">GAS232</strain>
    </source>
</reference>
<dbReference type="AlphaFoldDB" id="A0A1G7NWT6"/>